<dbReference type="Pfam" id="PF06737">
    <property type="entry name" value="Transglycosylas"/>
    <property type="match status" value="1"/>
</dbReference>
<evidence type="ECO:0000259" key="4">
    <source>
        <dbReference type="PROSITE" id="PS51109"/>
    </source>
</evidence>
<dbReference type="Gene3D" id="1.10.530.10">
    <property type="match status" value="1"/>
</dbReference>
<sequence length="386" mass="39745">MGLNSTSRITRINNPGTSTTKRLAAGGVLGAVLVGGVAVAGAQKDVVLDVNGETTELTTLSRDVAGALEAAGVAIGEQDLVYPAPSESLAKGETITVRTAKPVAVVIDGETTEVTSTALTVQDLIGELSDVRPAAKVEEPGDTRLTDGMRVEVTTPKIVALNDGGKVVYTEVAASNVRELLDARGIELGEHDRVTPGLDVALRNNSQVEIERVAVTEETTTESFELPAEYIDDPESLEGTETIVEAGTPGTREVTTRVTTVNGVESAREKVAEHEVAPATAARIARGTKAAPAAPSAAAAPSVAGGSVWDTLAQCESGGNWAINTGNGYQGGLQFSPSTWAAYGGTAYAPTANLATREQQIAIAEKTLAGQGWGAWPACTAKMGLR</sequence>
<dbReference type="Proteomes" id="UP000568696">
    <property type="component" value="Unassembled WGS sequence"/>
</dbReference>
<keyword evidence="3" id="KW-0378">Hydrolase</keyword>
<organism evidence="5 6">
    <name type="scientific">Corynebacterium pollutisoli</name>
    <dbReference type="NCBI Taxonomy" id="1610489"/>
    <lineage>
        <taxon>Bacteria</taxon>
        <taxon>Bacillati</taxon>
        <taxon>Actinomycetota</taxon>
        <taxon>Actinomycetes</taxon>
        <taxon>Mycobacteriales</taxon>
        <taxon>Corynebacteriaceae</taxon>
        <taxon>Corynebacterium</taxon>
    </lineage>
</organism>
<dbReference type="PROSITE" id="PS51109">
    <property type="entry name" value="G5"/>
    <property type="match status" value="1"/>
</dbReference>
<dbReference type="Gene3D" id="2.20.230.10">
    <property type="entry name" value="Resuscitation-promoting factor rpfb"/>
    <property type="match status" value="1"/>
</dbReference>
<evidence type="ECO:0000256" key="3">
    <source>
        <dbReference type="ARBA" id="ARBA00022801"/>
    </source>
</evidence>
<reference evidence="5 6" key="1">
    <citation type="journal article" date="2020" name="Biotechnol. Biofuels">
        <title>New insights from the biogas microbiome by comprehensive genome-resolved metagenomics of nearly 1600 species originating from multiple anaerobic digesters.</title>
        <authorList>
            <person name="Campanaro S."/>
            <person name="Treu L."/>
            <person name="Rodriguez-R L.M."/>
            <person name="Kovalovszki A."/>
            <person name="Ziels R.M."/>
            <person name="Maus I."/>
            <person name="Zhu X."/>
            <person name="Kougias P.G."/>
            <person name="Basile A."/>
            <person name="Luo G."/>
            <person name="Schluter A."/>
            <person name="Konstantinidis K.T."/>
            <person name="Angelidaki I."/>
        </authorList>
    </citation>
    <scope>NUCLEOTIDE SEQUENCE [LARGE SCALE GENOMIC DNA]</scope>
    <source>
        <strain evidence="5">AS23ysBPME_344</strain>
    </source>
</reference>
<name>A0A7X8MTN1_9CORY</name>
<dbReference type="AlphaFoldDB" id="A0A7X8MTN1"/>
<keyword evidence="2" id="KW-0732">Signal</keyword>
<evidence type="ECO:0000313" key="6">
    <source>
        <dbReference type="Proteomes" id="UP000568696"/>
    </source>
</evidence>
<proteinExistence type="inferred from homology"/>
<dbReference type="EMBL" id="JAAYSN010000010">
    <property type="protein sequence ID" value="NLP38200.1"/>
    <property type="molecule type" value="Genomic_DNA"/>
</dbReference>
<comment type="similarity">
    <text evidence="1">Belongs to the transglycosylase family. Rpf subfamily.</text>
</comment>
<dbReference type="Pfam" id="PF03990">
    <property type="entry name" value="DUF348"/>
    <property type="match status" value="3"/>
</dbReference>
<feature type="domain" description="G5" evidence="4">
    <location>
        <begin position="210"/>
        <end position="290"/>
    </location>
</feature>
<evidence type="ECO:0000256" key="2">
    <source>
        <dbReference type="ARBA" id="ARBA00022729"/>
    </source>
</evidence>
<accession>A0A7X8MTN1</accession>
<dbReference type="GO" id="GO:0016787">
    <property type="term" value="F:hydrolase activity"/>
    <property type="evidence" value="ECO:0007669"/>
    <property type="project" value="UniProtKB-KW"/>
</dbReference>
<dbReference type="CDD" id="cd13925">
    <property type="entry name" value="RPF"/>
    <property type="match status" value="1"/>
</dbReference>
<dbReference type="SUPFAM" id="SSF53955">
    <property type="entry name" value="Lysozyme-like"/>
    <property type="match status" value="1"/>
</dbReference>
<evidence type="ECO:0000313" key="5">
    <source>
        <dbReference type="EMBL" id="NLP38200.1"/>
    </source>
</evidence>
<protein>
    <submittedName>
        <fullName evidence="5">DUF348 domain-containing protein</fullName>
    </submittedName>
</protein>
<evidence type="ECO:0000256" key="1">
    <source>
        <dbReference type="ARBA" id="ARBA00010830"/>
    </source>
</evidence>
<gene>
    <name evidence="5" type="ORF">GX356_00560</name>
</gene>
<dbReference type="Pfam" id="PF07501">
    <property type="entry name" value="G5"/>
    <property type="match status" value="1"/>
</dbReference>
<dbReference type="InterPro" id="IPR007137">
    <property type="entry name" value="DUF348"/>
</dbReference>
<dbReference type="InterPro" id="IPR010618">
    <property type="entry name" value="RPF"/>
</dbReference>
<comment type="caution">
    <text evidence="5">The sequence shown here is derived from an EMBL/GenBank/DDBJ whole genome shotgun (WGS) entry which is preliminary data.</text>
</comment>
<dbReference type="SMART" id="SM01208">
    <property type="entry name" value="G5"/>
    <property type="match status" value="1"/>
</dbReference>
<dbReference type="InterPro" id="IPR011098">
    <property type="entry name" value="G5_dom"/>
</dbReference>
<dbReference type="InterPro" id="IPR023346">
    <property type="entry name" value="Lysozyme-like_dom_sf"/>
</dbReference>